<keyword evidence="4" id="KW-0133">Cell shape</keyword>
<dbReference type="Pfam" id="PF20142">
    <property type="entry name" value="Scaffold"/>
    <property type="match status" value="1"/>
</dbReference>
<dbReference type="InterPro" id="IPR052905">
    <property type="entry name" value="LD-transpeptidase_YkuD-like"/>
</dbReference>
<evidence type="ECO:0000259" key="8">
    <source>
        <dbReference type="Pfam" id="PF03734"/>
    </source>
</evidence>
<dbReference type="InterPro" id="IPR038063">
    <property type="entry name" value="Transpep_catalytic_dom"/>
</dbReference>
<dbReference type="InterPro" id="IPR005490">
    <property type="entry name" value="LD_TPept_cat_dom"/>
</dbReference>
<feature type="domain" description="L,D-transpeptidase scaffold" evidence="9">
    <location>
        <begin position="72"/>
        <end position="238"/>
    </location>
</feature>
<dbReference type="Gene3D" id="2.40.440.10">
    <property type="entry name" value="L,D-transpeptidase catalytic domain-like"/>
    <property type="match status" value="1"/>
</dbReference>
<dbReference type="RefSeq" id="WP_252760390.1">
    <property type="nucleotide sequence ID" value="NZ_JAMXLY010000010.1"/>
</dbReference>
<feature type="chain" id="PRO_5045484310" evidence="7">
    <location>
        <begin position="26"/>
        <end position="529"/>
    </location>
</feature>
<gene>
    <name evidence="10" type="ORF">NG821_04085</name>
</gene>
<dbReference type="PROSITE" id="PS51257">
    <property type="entry name" value="PROKAR_LIPOPROTEIN"/>
    <property type="match status" value="1"/>
</dbReference>
<comment type="pathway">
    <text evidence="1">Cell wall biogenesis; peptidoglycan biosynthesis.</text>
</comment>
<protein>
    <submittedName>
        <fullName evidence="10">L,D-transpeptidase family protein</fullName>
    </submittedName>
</protein>
<evidence type="ECO:0000256" key="1">
    <source>
        <dbReference type="ARBA" id="ARBA00004752"/>
    </source>
</evidence>
<dbReference type="Proteomes" id="UP001204015">
    <property type="component" value="Unassembled WGS sequence"/>
</dbReference>
<evidence type="ECO:0000256" key="7">
    <source>
        <dbReference type="SAM" id="SignalP"/>
    </source>
</evidence>
<dbReference type="SUPFAM" id="SSF141523">
    <property type="entry name" value="L,D-transpeptidase catalytic domain-like"/>
    <property type="match status" value="1"/>
</dbReference>
<keyword evidence="5" id="KW-0573">Peptidoglycan synthesis</keyword>
<comment type="caution">
    <text evidence="10">The sequence shown here is derived from an EMBL/GenBank/DDBJ whole genome shotgun (WGS) entry which is preliminary data.</text>
</comment>
<keyword evidence="11" id="KW-1185">Reference proteome</keyword>
<feature type="signal peptide" evidence="7">
    <location>
        <begin position="1"/>
        <end position="25"/>
    </location>
</feature>
<dbReference type="PANTHER" id="PTHR41533">
    <property type="entry name" value="L,D-TRANSPEPTIDASE HI_1667-RELATED"/>
    <property type="match status" value="1"/>
</dbReference>
<evidence type="ECO:0000256" key="2">
    <source>
        <dbReference type="ARBA" id="ARBA00005992"/>
    </source>
</evidence>
<proteinExistence type="inferred from homology"/>
<sequence length="529" mass="61533">MKLFRFFLLVICLLGSLTACNNKLANPNTQLSLHSYSELRSDTLTLSPSRVRAEIDSCIAHDEDSLTTDYRIRQYYLNRGDFLWIDRKGVDARADTVLSWLKTVKDMGFSLKKFHVRQIERDLQRIRSLQFDHVNNINVVMGRLEYNLSKGFFRYAVGQRFGFMNPDYVFNHLEPSEESSSDSQAVTNYLQLFALPMEHATKAFYQLSLRKVKQDSISEFLRTVQPKSPFYNRLLALLKTAQGRRERNLILCNMERCRWRLKDYPQRHRKYVVVNIPSFALHAVDGTSDLVMRVGCGTSVTKTPLLMSAVKRMDINPQWIVPKSIIKKSIVQHAGDNAYFQTKRFFILERSSGETVDPRRTTRAMLLSPDYAVIQEGGKENSLGRIIFRFNNDFSIYLHDTSSKEFFSQENRGVSHGCVRVQKPFKLAVFLLGKKDPHLIERIRYSMSADISSVQHHLYDGQDQKEDGEDEGKDDLNHHLLLNTVSVRPPVPIYIIYYTLYPGKDGQLKRYDDIYSYDRVILHFLRNYQ</sequence>
<dbReference type="EMBL" id="JAMXLY010000010">
    <property type="protein sequence ID" value="MCO6025027.1"/>
    <property type="molecule type" value="Genomic_DNA"/>
</dbReference>
<keyword evidence="3" id="KW-0808">Transferase</keyword>
<keyword evidence="6" id="KW-0961">Cell wall biogenesis/degradation</keyword>
<evidence type="ECO:0000256" key="6">
    <source>
        <dbReference type="ARBA" id="ARBA00023316"/>
    </source>
</evidence>
<feature type="domain" description="L,D-TPase catalytic" evidence="8">
    <location>
        <begin position="270"/>
        <end position="431"/>
    </location>
</feature>
<keyword evidence="7" id="KW-0732">Signal</keyword>
<accession>A0ABT1BVA0</accession>
<dbReference type="InterPro" id="IPR045380">
    <property type="entry name" value="LD_TPept_scaffold_dom"/>
</dbReference>
<evidence type="ECO:0000256" key="3">
    <source>
        <dbReference type="ARBA" id="ARBA00022679"/>
    </source>
</evidence>
<evidence type="ECO:0000256" key="4">
    <source>
        <dbReference type="ARBA" id="ARBA00022960"/>
    </source>
</evidence>
<reference evidence="10 11" key="1">
    <citation type="submission" date="2022-06" db="EMBL/GenBank/DDBJ databases">
        <title>A taxonomic note on the genus Prevotella: Description of four novel genera and emended description of the genera Hallella and Xylanibacter.</title>
        <authorList>
            <person name="Hitch T.C.A."/>
        </authorList>
    </citation>
    <scope>NUCLEOTIDE SEQUENCE [LARGE SCALE GENOMIC DNA]</scope>
    <source>
        <strain evidence="10 11">DSM 100619</strain>
    </source>
</reference>
<evidence type="ECO:0000313" key="11">
    <source>
        <dbReference type="Proteomes" id="UP001204015"/>
    </source>
</evidence>
<organism evidence="10 11">
    <name type="scientific">Segatella cerevisiae</name>
    <dbReference type="NCBI Taxonomy" id="2053716"/>
    <lineage>
        <taxon>Bacteria</taxon>
        <taxon>Pseudomonadati</taxon>
        <taxon>Bacteroidota</taxon>
        <taxon>Bacteroidia</taxon>
        <taxon>Bacteroidales</taxon>
        <taxon>Prevotellaceae</taxon>
        <taxon>Segatella</taxon>
    </lineage>
</organism>
<evidence type="ECO:0000256" key="5">
    <source>
        <dbReference type="ARBA" id="ARBA00022984"/>
    </source>
</evidence>
<dbReference type="PANTHER" id="PTHR41533:SF2">
    <property type="entry name" value="BLR7131 PROTEIN"/>
    <property type="match status" value="1"/>
</dbReference>
<comment type="similarity">
    <text evidence="2">Belongs to the YkuD family.</text>
</comment>
<dbReference type="Pfam" id="PF03734">
    <property type="entry name" value="YkuD"/>
    <property type="match status" value="1"/>
</dbReference>
<evidence type="ECO:0000259" key="9">
    <source>
        <dbReference type="Pfam" id="PF20142"/>
    </source>
</evidence>
<evidence type="ECO:0000313" key="10">
    <source>
        <dbReference type="EMBL" id="MCO6025027.1"/>
    </source>
</evidence>
<name>A0ABT1BVA0_9BACT</name>
<dbReference type="CDD" id="cd16913">
    <property type="entry name" value="YkuD_like"/>
    <property type="match status" value="1"/>
</dbReference>